<evidence type="ECO:0000313" key="1">
    <source>
        <dbReference type="EMBL" id="AHC40118.1"/>
    </source>
</evidence>
<evidence type="ECO:0008006" key="3">
    <source>
        <dbReference type="Google" id="ProtNLM"/>
    </source>
</evidence>
<sequence>MNWKWKVDGLYPRNPEAFKPDGGAIWTTGEKGNIFEDQYFYVPKDFSWLGEQFKNVKSLVSGIGLKITNIEGEKFTKDMKSVSYKSKRSGDVKENTKIGNGVLTRKVDLERVVYYQPDKNVPTWEFGERVCAIKGKMNKQDVFLFVGFIEVAPEGKGEKGSGTHYSIPDDGRGVFIKEQMCGLLGDWGSYSLVEFNTKSRTPLIEGKTMIGLGPAGQKGNNIGSLRSSGANRPLVGALMGLAINVAQSKNEKHEEGKICGTTWGKEYEKRNKLGEWRANEEQAKREVWGKVWDEIMRARKECIDGSKLKLNKKDKNEIGTSLKSSSGWKKGEEYKKPQLIFDATRKITDAKKLRLMGESKWVPWTSSTELPYRYE</sequence>
<organism evidence="1 2">
    <name type="scientific">Mycoplasma ovis str. Michigan</name>
    <dbReference type="NCBI Taxonomy" id="1415773"/>
    <lineage>
        <taxon>Bacteria</taxon>
        <taxon>Bacillati</taxon>
        <taxon>Mycoplasmatota</taxon>
        <taxon>Mollicutes</taxon>
        <taxon>Mycoplasmataceae</taxon>
        <taxon>Mycoplasma</taxon>
    </lineage>
</organism>
<proteinExistence type="predicted"/>
<dbReference type="RefSeq" id="WP_024070921.1">
    <property type="nucleotide sequence ID" value="NC_023062.1"/>
</dbReference>
<evidence type="ECO:0000313" key="2">
    <source>
        <dbReference type="Proteomes" id="UP000018745"/>
    </source>
</evidence>
<keyword evidence="2" id="KW-1185">Reference proteome</keyword>
<dbReference type="Proteomes" id="UP000018745">
    <property type="component" value="Chromosome"/>
</dbReference>
<accession>A0ABM5P0Y8</accession>
<reference evidence="1 2" key="1">
    <citation type="journal article" date="2014" name="Genome Announc.">
        <title>Complete Genome Sequence of Mycoplasma ovis Strain Michigan, a Hemoplasma of Sheep with Two Distinct 16S rRNA Genes.</title>
        <authorList>
            <person name="Deshuillers P.L."/>
            <person name="Santos A.P."/>
            <person name="do Nascimento N.C."/>
            <person name="Hampel J.A."/>
            <person name="Bergin I.L."/>
            <person name="Dyson M.C."/>
            <person name="Messick J.B."/>
        </authorList>
    </citation>
    <scope>NUCLEOTIDE SEQUENCE [LARGE SCALE GENOMIC DNA]</scope>
    <source>
        <strain evidence="1 2">Michigan</strain>
    </source>
</reference>
<gene>
    <name evidence="1" type="ORF">OVS_00640</name>
</gene>
<name>A0ABM5P0Y8_9MOLU</name>
<protein>
    <recommendedName>
        <fullName evidence="3">DUF31 domain-containing protein</fullName>
    </recommendedName>
</protein>
<dbReference type="EMBL" id="CP006935">
    <property type="protein sequence ID" value="AHC40118.1"/>
    <property type="molecule type" value="Genomic_DNA"/>
</dbReference>